<evidence type="ECO:0000259" key="2">
    <source>
        <dbReference type="Pfam" id="PF10988"/>
    </source>
</evidence>
<feature type="compositionally biased region" description="Low complexity" evidence="1">
    <location>
        <begin position="223"/>
        <end position="232"/>
    </location>
</feature>
<keyword evidence="4" id="KW-1185">Reference proteome</keyword>
<evidence type="ECO:0000313" key="3">
    <source>
        <dbReference type="EMBL" id="UUC47174.1"/>
    </source>
</evidence>
<name>A0ABY5IWZ0_9FLAO</name>
<dbReference type="InterPro" id="IPR021255">
    <property type="entry name" value="DUF2807"/>
</dbReference>
<evidence type="ECO:0000313" key="4">
    <source>
        <dbReference type="Proteomes" id="UP001059844"/>
    </source>
</evidence>
<sequence length="247" mass="25548">MIKLAIHFAKVVIATVVALLFGSCNNFNISNLERVDGSGNVVTKTRNVSSNFTSISASRGLEVILEQASETKVSVKADDNLQNHIKTEVVDGELRITSDVNIRNAEAKKVYVMLPKLDSFEASSGVSVSSKNTLHNNVIAFSSSSGSSITVKVSAETVSCESSSGSEIRISGKANRLETDSSSGSSIDAKELATKDAIADASSGSSIILNTTQSLAAEASSGSSVSYIGSPGNISKKASSGGSVSPY</sequence>
<feature type="compositionally biased region" description="Polar residues" evidence="1">
    <location>
        <begin position="236"/>
        <end position="247"/>
    </location>
</feature>
<dbReference type="Gene3D" id="2.160.20.120">
    <property type="match status" value="1"/>
</dbReference>
<dbReference type="PROSITE" id="PS51257">
    <property type="entry name" value="PROKAR_LIPOPROTEIN"/>
    <property type="match status" value="1"/>
</dbReference>
<dbReference type="RefSeq" id="WP_256552810.1">
    <property type="nucleotide sequence ID" value="NZ_CP101751.1"/>
</dbReference>
<feature type="region of interest" description="Disordered" evidence="1">
    <location>
        <begin position="223"/>
        <end position="247"/>
    </location>
</feature>
<dbReference type="EMBL" id="CP101751">
    <property type="protein sequence ID" value="UUC47174.1"/>
    <property type="molecule type" value="Genomic_DNA"/>
</dbReference>
<reference evidence="3" key="1">
    <citation type="submission" date="2022-07" db="EMBL/GenBank/DDBJ databases">
        <title>Isolation, identification, and degradation of a PFOSA degrading strain from sewage treatment plant.</title>
        <authorList>
            <person name="Zhang L."/>
            <person name="Huo Y."/>
        </authorList>
    </citation>
    <scope>NUCLEOTIDE SEQUENCE</scope>
    <source>
        <strain evidence="3">C1</strain>
    </source>
</reference>
<feature type="region of interest" description="Disordered" evidence="1">
    <location>
        <begin position="169"/>
        <end position="188"/>
    </location>
</feature>
<protein>
    <submittedName>
        <fullName evidence="3">DUF2807 domain-containing protein</fullName>
    </submittedName>
</protein>
<proteinExistence type="predicted"/>
<evidence type="ECO:0000256" key="1">
    <source>
        <dbReference type="SAM" id="MobiDB-lite"/>
    </source>
</evidence>
<dbReference type="Pfam" id="PF10988">
    <property type="entry name" value="DUF2807"/>
    <property type="match status" value="1"/>
</dbReference>
<accession>A0ABY5IWZ0</accession>
<gene>
    <name evidence="3" type="ORF">NOX80_08240</name>
</gene>
<organism evidence="3 4">
    <name type="scientific">Flavobacterium cerinum</name>
    <dbReference type="NCBI Taxonomy" id="2502784"/>
    <lineage>
        <taxon>Bacteria</taxon>
        <taxon>Pseudomonadati</taxon>
        <taxon>Bacteroidota</taxon>
        <taxon>Flavobacteriia</taxon>
        <taxon>Flavobacteriales</taxon>
        <taxon>Flavobacteriaceae</taxon>
        <taxon>Flavobacterium</taxon>
    </lineage>
</organism>
<feature type="domain" description="Putative auto-transporter adhesin head GIN" evidence="2">
    <location>
        <begin position="51"/>
        <end position="231"/>
    </location>
</feature>
<dbReference type="Proteomes" id="UP001059844">
    <property type="component" value="Chromosome"/>
</dbReference>